<dbReference type="RefSeq" id="WP_224864811.1">
    <property type="nucleotide sequence ID" value="NZ_JAYJJS010000020.1"/>
</dbReference>
<evidence type="ECO:0000313" key="4">
    <source>
        <dbReference type="Proteomes" id="UP001299046"/>
    </source>
</evidence>
<dbReference type="Proteomes" id="UP001299046">
    <property type="component" value="Unassembled WGS sequence"/>
</dbReference>
<evidence type="ECO:0000259" key="1">
    <source>
        <dbReference type="Pfam" id="PF01548"/>
    </source>
</evidence>
<dbReference type="Pfam" id="PF01548">
    <property type="entry name" value="DEDD_Tnp_IS110"/>
    <property type="match status" value="1"/>
</dbReference>
<dbReference type="PANTHER" id="PTHR33055:SF13">
    <property type="entry name" value="TRANSPOSASE"/>
    <property type="match status" value="1"/>
</dbReference>
<dbReference type="Pfam" id="PF02371">
    <property type="entry name" value="Transposase_20"/>
    <property type="match status" value="1"/>
</dbReference>
<comment type="caution">
    <text evidence="3">The sequence shown here is derived from an EMBL/GenBank/DDBJ whole genome shotgun (WGS) entry which is preliminary data.</text>
</comment>
<evidence type="ECO:0000313" key="3">
    <source>
        <dbReference type="EMBL" id="MEB3051573.1"/>
    </source>
</evidence>
<feature type="domain" description="Transposase IS110-like N-terminal" evidence="1">
    <location>
        <begin position="10"/>
        <end position="152"/>
    </location>
</feature>
<dbReference type="InterPro" id="IPR003346">
    <property type="entry name" value="Transposase_20"/>
</dbReference>
<protein>
    <submittedName>
        <fullName evidence="3">IS110 family transposase</fullName>
    </submittedName>
</protein>
<organism evidence="3 4">
    <name type="scientific">[Mycobacterium] zoologicum</name>
    <dbReference type="NCBI Taxonomy" id="2872311"/>
    <lineage>
        <taxon>Bacteria</taxon>
        <taxon>Bacillati</taxon>
        <taxon>Actinomycetota</taxon>
        <taxon>Actinomycetes</taxon>
        <taxon>Mycobacteriales</taxon>
        <taxon>Mycobacteriaceae</taxon>
        <taxon>Mycolicibacter</taxon>
    </lineage>
</organism>
<keyword evidence="4" id="KW-1185">Reference proteome</keyword>
<proteinExistence type="predicted"/>
<dbReference type="PANTHER" id="PTHR33055">
    <property type="entry name" value="TRANSPOSASE FOR INSERTION SEQUENCE ELEMENT IS1111A"/>
    <property type="match status" value="1"/>
</dbReference>
<gene>
    <name evidence="3" type="ORF">KV112_17825</name>
</gene>
<dbReference type="InterPro" id="IPR002525">
    <property type="entry name" value="Transp_IS110-like_N"/>
</dbReference>
<dbReference type="InterPro" id="IPR047650">
    <property type="entry name" value="Transpos_IS110"/>
</dbReference>
<feature type="domain" description="Transposase IS116/IS110/IS902 C-terminal" evidence="2">
    <location>
        <begin position="217"/>
        <end position="288"/>
    </location>
</feature>
<reference evidence="3 4" key="1">
    <citation type="submission" date="2023-12" db="EMBL/GenBank/DDBJ databases">
        <title>Description of new species of Mycobacterium terrae complex isolated from sewage at the Sao Paulo Zoological Park Foundation in Brazil.</title>
        <authorList>
            <person name="Romagnoli C.L."/>
            <person name="Conceicao E.C."/>
            <person name="Machado E."/>
            <person name="Barreto L.B.P.F."/>
            <person name="Sharma A."/>
            <person name="Silva N.M."/>
            <person name="Marques L.E."/>
            <person name="Juliana M.A."/>
            <person name="Lourenco M.C.S."/>
            <person name="Digiampietri L.A."/>
            <person name="Suffys P.N."/>
            <person name="Viana-Niero C."/>
        </authorList>
    </citation>
    <scope>NUCLEOTIDE SEQUENCE [LARGE SCALE GENOMIC DNA]</scope>
    <source>
        <strain evidence="3 4">MYC123</strain>
    </source>
</reference>
<dbReference type="EMBL" id="JAYJJT010000023">
    <property type="protein sequence ID" value="MEB3051573.1"/>
    <property type="molecule type" value="Genomic_DNA"/>
</dbReference>
<name>A0ABU5YNC8_9MYCO</name>
<sequence>MNEYDGKQFVGIDLHRQRSVIVRQSESGEQLSAVRIVNDPVALGLQLEDAGTDPEVVLEATYGWYWAVDVLQAHGAQVHLAHPLGVKGFRYRRVKNDVRDAGDLADLLRMGRLPEAWIAPPTTRELRELVRYRAKLVAIRSGLKAQVHAVLAKAGVLIAVSDLFGVAGRKRLAKVPLRPAYTERVRSLLELIDTLNGHEERFAALIAERLNADRGYQAIQQVPGIGPVLAAVFVAEIGDVGRFTGPAQLCSWAGLTPRHRESDTVVHRGHITKQGSKLVRWATIEAVQRHPTTAKIAADKDRIEARRGKNIAKVAAARKLLTLVYYGLRDGHIRALDKARAA</sequence>
<evidence type="ECO:0000259" key="2">
    <source>
        <dbReference type="Pfam" id="PF02371"/>
    </source>
</evidence>
<dbReference type="NCBIfam" id="NF033542">
    <property type="entry name" value="transpos_IS110"/>
    <property type="match status" value="1"/>
</dbReference>
<accession>A0ABU5YNC8</accession>